<feature type="compositionally biased region" description="Basic and acidic residues" evidence="10">
    <location>
        <begin position="348"/>
        <end position="369"/>
    </location>
</feature>
<dbReference type="AlphaFoldDB" id="A0A2N5ZAE3"/>
<dbReference type="Pfam" id="PF01625">
    <property type="entry name" value="PMSR"/>
    <property type="match status" value="1"/>
</dbReference>
<accession>A0A2N5ZAE3</accession>
<comment type="catalytic activity">
    <reaction evidence="8">
        <text>[thioredoxin]-disulfide + L-methionine + H2O = L-methionine (S)-S-oxide + [thioredoxin]-dithiol</text>
        <dbReference type="Rhea" id="RHEA:19993"/>
        <dbReference type="Rhea" id="RHEA-COMP:10698"/>
        <dbReference type="Rhea" id="RHEA-COMP:10700"/>
        <dbReference type="ChEBI" id="CHEBI:15377"/>
        <dbReference type="ChEBI" id="CHEBI:29950"/>
        <dbReference type="ChEBI" id="CHEBI:50058"/>
        <dbReference type="ChEBI" id="CHEBI:57844"/>
        <dbReference type="ChEBI" id="CHEBI:58772"/>
        <dbReference type="EC" id="1.8.4.11"/>
    </reaction>
</comment>
<comment type="catalytic activity">
    <reaction evidence="7 9">
        <text>L-methionyl-[protein] + [thioredoxin]-disulfide + H2O = L-methionyl-(R)-S-oxide-[protein] + [thioredoxin]-dithiol</text>
        <dbReference type="Rhea" id="RHEA:24164"/>
        <dbReference type="Rhea" id="RHEA-COMP:10698"/>
        <dbReference type="Rhea" id="RHEA-COMP:10700"/>
        <dbReference type="Rhea" id="RHEA-COMP:12313"/>
        <dbReference type="Rhea" id="RHEA-COMP:12314"/>
        <dbReference type="ChEBI" id="CHEBI:15377"/>
        <dbReference type="ChEBI" id="CHEBI:16044"/>
        <dbReference type="ChEBI" id="CHEBI:29950"/>
        <dbReference type="ChEBI" id="CHEBI:45764"/>
        <dbReference type="ChEBI" id="CHEBI:50058"/>
        <dbReference type="EC" id="1.8.4.12"/>
    </reaction>
</comment>
<dbReference type="Gene3D" id="2.170.150.20">
    <property type="entry name" value="Peptide methionine sulfoxide reductase"/>
    <property type="match status" value="1"/>
</dbReference>
<dbReference type="InterPro" id="IPR002579">
    <property type="entry name" value="Met_Sox_Rdtase_MsrB_dom"/>
</dbReference>
<evidence type="ECO:0000256" key="2">
    <source>
        <dbReference type="ARBA" id="ARBA00011017"/>
    </source>
</evidence>
<feature type="domain" description="MsrB" evidence="12">
    <location>
        <begin position="274"/>
        <end position="396"/>
    </location>
</feature>
<organism evidence="13 14">
    <name type="scientific">Muiribacterium halophilum</name>
    <dbReference type="NCBI Taxonomy" id="2053465"/>
    <lineage>
        <taxon>Bacteria</taxon>
        <taxon>Candidatus Muiribacteriota</taxon>
        <taxon>Candidatus Muiribacteriia</taxon>
        <taxon>Candidatus Muiribacteriales</taxon>
        <taxon>Candidatus Muiribacteriaceae</taxon>
        <taxon>Candidatus Muiribacterium</taxon>
    </lineage>
</organism>
<feature type="transmembrane region" description="Helical" evidence="11">
    <location>
        <begin position="7"/>
        <end position="24"/>
    </location>
</feature>
<dbReference type="HAMAP" id="MF_01400">
    <property type="entry name" value="MsrB"/>
    <property type="match status" value="1"/>
</dbReference>
<dbReference type="Pfam" id="PF01641">
    <property type="entry name" value="SelR"/>
    <property type="match status" value="1"/>
</dbReference>
<dbReference type="InterPro" id="IPR002569">
    <property type="entry name" value="Met_Sox_Rdtase_MsrA_dom"/>
</dbReference>
<dbReference type="PROSITE" id="PS51790">
    <property type="entry name" value="MSRB"/>
    <property type="match status" value="1"/>
</dbReference>
<comment type="similarity">
    <text evidence="1">In the C-terminal section; belongs to the MsrB Met sulfoxide reductase family.</text>
</comment>
<dbReference type="SUPFAM" id="SSF51316">
    <property type="entry name" value="Mss4-like"/>
    <property type="match status" value="1"/>
</dbReference>
<comment type="similarity">
    <text evidence="9">Belongs to the MsrB Met sulfoxide reductase family.</text>
</comment>
<dbReference type="GO" id="GO:0030091">
    <property type="term" value="P:protein repair"/>
    <property type="evidence" value="ECO:0007669"/>
    <property type="project" value="InterPro"/>
</dbReference>
<dbReference type="Proteomes" id="UP000234857">
    <property type="component" value="Unassembled WGS sequence"/>
</dbReference>
<keyword evidence="4" id="KW-0511">Multifunctional enzyme</keyword>
<dbReference type="GO" id="GO:0033743">
    <property type="term" value="F:peptide-methionine (R)-S-oxide reductase activity"/>
    <property type="evidence" value="ECO:0007669"/>
    <property type="project" value="UniProtKB-UniRule"/>
</dbReference>
<keyword evidence="11" id="KW-0812">Transmembrane</keyword>
<evidence type="ECO:0000313" key="13">
    <source>
        <dbReference type="EMBL" id="PLX15589.1"/>
    </source>
</evidence>
<evidence type="ECO:0000256" key="11">
    <source>
        <dbReference type="SAM" id="Phobius"/>
    </source>
</evidence>
<evidence type="ECO:0000256" key="7">
    <source>
        <dbReference type="ARBA" id="ARBA00048488"/>
    </source>
</evidence>
<comment type="similarity">
    <text evidence="2">In the N-terminal section; belongs to the MsrA Met sulfoxide reductase family.</text>
</comment>
<dbReference type="PANTHER" id="PTHR10173">
    <property type="entry name" value="METHIONINE SULFOXIDE REDUCTASE"/>
    <property type="match status" value="1"/>
</dbReference>
<reference evidence="13 14" key="1">
    <citation type="submission" date="2017-11" db="EMBL/GenBank/DDBJ databases">
        <title>Genome-resolved metagenomics identifies genetic mobility, metabolic interactions, and unexpected diversity in perchlorate-reducing communities.</title>
        <authorList>
            <person name="Barnum T.P."/>
            <person name="Figueroa I.A."/>
            <person name="Carlstrom C.I."/>
            <person name="Lucas L.N."/>
            <person name="Engelbrektson A.L."/>
            <person name="Coates J.D."/>
        </authorList>
    </citation>
    <scope>NUCLEOTIDE SEQUENCE [LARGE SCALE GENOMIC DNA]</scope>
    <source>
        <strain evidence="13">BM706</strain>
    </source>
</reference>
<dbReference type="EMBL" id="PKTG01000135">
    <property type="protein sequence ID" value="PLX15589.1"/>
    <property type="molecule type" value="Genomic_DNA"/>
</dbReference>
<dbReference type="Gene3D" id="3.30.1060.10">
    <property type="entry name" value="Peptide methionine sulphoxide reductase MsrA"/>
    <property type="match status" value="1"/>
</dbReference>
<dbReference type="FunFam" id="2.170.150.20:FF:000003">
    <property type="entry name" value="Peptide methionine sulfoxide reductase MsrB"/>
    <property type="match status" value="1"/>
</dbReference>
<dbReference type="InterPro" id="IPR028427">
    <property type="entry name" value="Met_Sox_Rdtase_MsrB"/>
</dbReference>
<evidence type="ECO:0000256" key="4">
    <source>
        <dbReference type="ARBA" id="ARBA00023268"/>
    </source>
</evidence>
<evidence type="ECO:0000256" key="3">
    <source>
        <dbReference type="ARBA" id="ARBA00023002"/>
    </source>
</evidence>
<comment type="catalytic activity">
    <reaction evidence="6">
        <text>L-methionyl-[protein] + [thioredoxin]-disulfide + H2O = L-methionyl-(S)-S-oxide-[protein] + [thioredoxin]-dithiol</text>
        <dbReference type="Rhea" id="RHEA:14217"/>
        <dbReference type="Rhea" id="RHEA-COMP:10698"/>
        <dbReference type="Rhea" id="RHEA-COMP:10700"/>
        <dbReference type="Rhea" id="RHEA-COMP:12313"/>
        <dbReference type="Rhea" id="RHEA-COMP:12315"/>
        <dbReference type="ChEBI" id="CHEBI:15377"/>
        <dbReference type="ChEBI" id="CHEBI:16044"/>
        <dbReference type="ChEBI" id="CHEBI:29950"/>
        <dbReference type="ChEBI" id="CHEBI:44120"/>
        <dbReference type="ChEBI" id="CHEBI:50058"/>
        <dbReference type="EC" id="1.8.4.11"/>
    </reaction>
</comment>
<evidence type="ECO:0000313" key="14">
    <source>
        <dbReference type="Proteomes" id="UP000234857"/>
    </source>
</evidence>
<evidence type="ECO:0000256" key="10">
    <source>
        <dbReference type="SAM" id="MobiDB-lite"/>
    </source>
</evidence>
<protein>
    <recommendedName>
        <fullName evidence="9">Peptide methionine sulfoxide reductase MsrB</fullName>
        <ecNumber evidence="9">1.8.4.12</ecNumber>
    </recommendedName>
    <alternativeName>
        <fullName evidence="9">Peptide-methionine (R)-S-oxide reductase</fullName>
    </alternativeName>
</protein>
<feature type="region of interest" description="Disordered" evidence="10">
    <location>
        <begin position="348"/>
        <end position="373"/>
    </location>
</feature>
<evidence type="ECO:0000256" key="1">
    <source>
        <dbReference type="ARBA" id="ARBA00008076"/>
    </source>
</evidence>
<evidence type="ECO:0000256" key="8">
    <source>
        <dbReference type="ARBA" id="ARBA00048782"/>
    </source>
</evidence>
<name>A0A2N5ZAE3_MUIH1</name>
<dbReference type="NCBIfam" id="TIGR00357">
    <property type="entry name" value="peptide-methionine (R)-S-oxide reductase MsrB"/>
    <property type="match status" value="1"/>
</dbReference>
<sequence length="412" mass="48049">MNKYIRIVVYTSLIVIIALTYLSIKRDFYYDIKFERYDIKEIANIKMPEIDKEKHSDTDEVYLGMGCFWGPDAKFGSMDGVIYTEVGYAGGTKKDPTYFSLGDHTEIIKVVFDKTKQSYKNMIELFFQLHDSTIKSKTQYRSVILYKTEKQRSIAESILKKKKEIDKNIKTKIEPLNRFYRAENYHQKYYLSLESNLFRAYRAIYPDIDDYISSTAVSRINGIVKGYGKNITDSYLTKLGLNKKGKEIVLTYYEKRKGSSDECGILTEEDMTKENDLKKRLTKMQYEVTQNNATEPPFRNEYWDNKEKGIYVDIVSGEVLFSSEDKFDSGCGWPSFTKPVKEEEIVEKKDNSHGMTRTEVRSKDSDSHLGHVFNDGPGENGLRYCINSASLRFIPYEKMEEEGYGEYKRIFK</sequence>
<comment type="caution">
    <text evidence="13">The sequence shown here is derived from an EMBL/GenBank/DDBJ whole genome shotgun (WGS) entry which is preliminary data.</text>
</comment>
<dbReference type="PANTHER" id="PTHR10173:SF59">
    <property type="entry name" value="PEPTIDE METHIONINE SULFOXIDE REDUCTASE MSRA_MSRB"/>
    <property type="match status" value="1"/>
</dbReference>
<evidence type="ECO:0000256" key="5">
    <source>
        <dbReference type="ARBA" id="ARBA00024679"/>
    </source>
</evidence>
<dbReference type="GO" id="GO:0033744">
    <property type="term" value="F:L-methionine:thioredoxin-disulfide S-oxidoreductase activity"/>
    <property type="evidence" value="ECO:0007669"/>
    <property type="project" value="RHEA"/>
</dbReference>
<evidence type="ECO:0000256" key="9">
    <source>
        <dbReference type="HAMAP-Rule" id="MF_01400"/>
    </source>
</evidence>
<dbReference type="NCBIfam" id="TIGR00401">
    <property type="entry name" value="msrA"/>
    <property type="match status" value="1"/>
</dbReference>
<gene>
    <name evidence="9" type="primary">msrB</name>
    <name evidence="13" type="ORF">C0601_12545</name>
</gene>
<comment type="function">
    <text evidence="5">Has an important function as a repair enzyme for proteins that have been inactivated by oxidation. Catalyzes the reversible oxidation-reduction of methionine sulfoxide in proteins to methionine.</text>
</comment>
<dbReference type="EC" id="1.8.4.12" evidence="9"/>
<keyword evidence="11" id="KW-1133">Transmembrane helix</keyword>
<dbReference type="GO" id="GO:0006979">
    <property type="term" value="P:response to oxidative stress"/>
    <property type="evidence" value="ECO:0007669"/>
    <property type="project" value="InterPro"/>
</dbReference>
<dbReference type="SUPFAM" id="SSF55068">
    <property type="entry name" value="Peptide methionine sulfoxide reductase"/>
    <property type="match status" value="1"/>
</dbReference>
<proteinExistence type="inferred from homology"/>
<dbReference type="InterPro" id="IPR011057">
    <property type="entry name" value="Mss4-like_sf"/>
</dbReference>
<keyword evidence="11" id="KW-0472">Membrane</keyword>
<feature type="active site" description="Nucleophile" evidence="9">
    <location>
        <position position="385"/>
    </location>
</feature>
<evidence type="ECO:0000256" key="6">
    <source>
        <dbReference type="ARBA" id="ARBA00047806"/>
    </source>
</evidence>
<dbReference type="GO" id="GO:0005737">
    <property type="term" value="C:cytoplasm"/>
    <property type="evidence" value="ECO:0007669"/>
    <property type="project" value="TreeGrafter"/>
</dbReference>
<keyword evidence="3 9" id="KW-0560">Oxidoreductase</keyword>
<evidence type="ECO:0000259" key="12">
    <source>
        <dbReference type="PROSITE" id="PS51790"/>
    </source>
</evidence>
<dbReference type="InterPro" id="IPR036509">
    <property type="entry name" value="Met_Sox_Rdtase_MsrA_sf"/>
</dbReference>
<dbReference type="GO" id="GO:0008113">
    <property type="term" value="F:peptide-methionine (S)-S-oxide reductase activity"/>
    <property type="evidence" value="ECO:0007669"/>
    <property type="project" value="UniProtKB-EC"/>
</dbReference>
<comment type="caution">
    <text evidence="9">Lacks conserved residue(s) required for the propagation of feature annotation.</text>
</comment>